<sequence length="23" mass="2604">MHGAATTNVRPSNSRDQDLQLEY</sequence>
<name>A0A9W4H4E4_9ACTN</name>
<feature type="compositionally biased region" description="Basic and acidic residues" evidence="1">
    <location>
        <begin position="13"/>
        <end position="23"/>
    </location>
</feature>
<dbReference type="EMBL" id="CAJVAX010000019">
    <property type="protein sequence ID" value="CAG7649635.1"/>
    <property type="molecule type" value="Genomic_DNA"/>
</dbReference>
<dbReference type="Proteomes" id="UP001153328">
    <property type="component" value="Unassembled WGS sequence"/>
</dbReference>
<keyword evidence="3" id="KW-1185">Reference proteome</keyword>
<evidence type="ECO:0000313" key="2">
    <source>
        <dbReference type="EMBL" id="CAG7649635.1"/>
    </source>
</evidence>
<evidence type="ECO:0000313" key="3">
    <source>
        <dbReference type="Proteomes" id="UP001153328"/>
    </source>
</evidence>
<feature type="compositionally biased region" description="Polar residues" evidence="1">
    <location>
        <begin position="1"/>
        <end position="12"/>
    </location>
</feature>
<organism evidence="2 3">
    <name type="scientific">Actinacidiphila bryophytorum</name>
    <dbReference type="NCBI Taxonomy" id="1436133"/>
    <lineage>
        <taxon>Bacteria</taxon>
        <taxon>Bacillati</taxon>
        <taxon>Actinomycetota</taxon>
        <taxon>Actinomycetes</taxon>
        <taxon>Kitasatosporales</taxon>
        <taxon>Streptomycetaceae</taxon>
        <taxon>Actinacidiphila</taxon>
    </lineage>
</organism>
<gene>
    <name evidence="2" type="ORF">SBRY_50146</name>
</gene>
<evidence type="ECO:0000256" key="1">
    <source>
        <dbReference type="SAM" id="MobiDB-lite"/>
    </source>
</evidence>
<proteinExistence type="predicted"/>
<accession>A0A9W4H4E4</accession>
<feature type="region of interest" description="Disordered" evidence="1">
    <location>
        <begin position="1"/>
        <end position="23"/>
    </location>
</feature>
<protein>
    <submittedName>
        <fullName evidence="2">Uncharacterized protein</fullName>
    </submittedName>
</protein>
<dbReference type="AlphaFoldDB" id="A0A9W4H4E4"/>
<reference evidence="2" key="1">
    <citation type="submission" date="2021-06" db="EMBL/GenBank/DDBJ databases">
        <authorList>
            <person name="Arsene-Ploetze F."/>
        </authorList>
    </citation>
    <scope>NUCLEOTIDE SEQUENCE</scope>
    <source>
        <strain evidence="2">SBRY1</strain>
    </source>
</reference>
<comment type="caution">
    <text evidence="2">The sequence shown here is derived from an EMBL/GenBank/DDBJ whole genome shotgun (WGS) entry which is preliminary data.</text>
</comment>